<keyword evidence="4 7" id="KW-0812">Transmembrane</keyword>
<feature type="compositionally biased region" description="Polar residues" evidence="8">
    <location>
        <begin position="550"/>
        <end position="559"/>
    </location>
</feature>
<feature type="transmembrane region" description="Helical" evidence="7">
    <location>
        <begin position="253"/>
        <end position="271"/>
    </location>
</feature>
<dbReference type="OMA" id="YLWIGHN"/>
<dbReference type="Pfam" id="PF09815">
    <property type="entry name" value="XK-related"/>
    <property type="match status" value="1"/>
</dbReference>
<dbReference type="EMBL" id="CM012439">
    <property type="protein sequence ID" value="RVE74675.1"/>
    <property type="molecule type" value="Genomic_DNA"/>
</dbReference>
<feature type="transmembrane region" description="Helical" evidence="7">
    <location>
        <begin position="160"/>
        <end position="179"/>
    </location>
</feature>
<evidence type="ECO:0000256" key="6">
    <source>
        <dbReference type="ARBA" id="ARBA00023136"/>
    </source>
</evidence>
<dbReference type="Proteomes" id="UP000283210">
    <property type="component" value="Chromosome 3"/>
</dbReference>
<feature type="region of interest" description="Disordered" evidence="8">
    <location>
        <begin position="657"/>
        <end position="722"/>
    </location>
</feature>
<evidence type="ECO:0000256" key="1">
    <source>
        <dbReference type="ARBA" id="ARBA00004651"/>
    </source>
</evidence>
<reference evidence="9 10" key="1">
    <citation type="submission" date="2018-11" db="EMBL/GenBank/DDBJ databases">
        <authorList>
            <person name="Lopez-Roques C."/>
            <person name="Donnadieu C."/>
            <person name="Bouchez O."/>
            <person name="Klopp C."/>
            <person name="Cabau C."/>
            <person name="Zahm M."/>
        </authorList>
    </citation>
    <scope>NUCLEOTIDE SEQUENCE [LARGE SCALE GENOMIC DNA]</scope>
    <source>
        <strain evidence="9">RS831</strain>
        <tissue evidence="9">Whole body</tissue>
    </source>
</reference>
<organism evidence="9 10">
    <name type="scientific">Oryzias javanicus</name>
    <name type="common">Javanese ricefish</name>
    <name type="synonym">Aplocheilus javanicus</name>
    <dbReference type="NCBI Taxonomy" id="123683"/>
    <lineage>
        <taxon>Eukaryota</taxon>
        <taxon>Metazoa</taxon>
        <taxon>Chordata</taxon>
        <taxon>Craniata</taxon>
        <taxon>Vertebrata</taxon>
        <taxon>Euteleostomi</taxon>
        <taxon>Actinopterygii</taxon>
        <taxon>Neopterygii</taxon>
        <taxon>Teleostei</taxon>
        <taxon>Neoteleostei</taxon>
        <taxon>Acanthomorphata</taxon>
        <taxon>Ovalentaria</taxon>
        <taxon>Atherinomorphae</taxon>
        <taxon>Beloniformes</taxon>
        <taxon>Adrianichthyidae</taxon>
        <taxon>Oryziinae</taxon>
        <taxon>Oryzias</taxon>
    </lineage>
</organism>
<keyword evidence="10" id="KW-1185">Reference proteome</keyword>
<evidence type="ECO:0000313" key="10">
    <source>
        <dbReference type="Proteomes" id="UP000283210"/>
    </source>
</evidence>
<evidence type="ECO:0000256" key="4">
    <source>
        <dbReference type="ARBA" id="ARBA00022692"/>
    </source>
</evidence>
<sequence>MRDYSAAPTHGGGCMPCCQVCVFAFTAFLIVAERTALIYCFVYYLWVGHNYCYAHLAGFTALFLLPGWGPQWLSYLWYMSDGRISRKSLRWTHILHLGIFKRLWECMHLPDEDLYVEIMQQADASALRLFEALVVTLPETLFQTYVLICTDIGIKSPTSVCFVVCLLSLAWALVLYARACSLIRPGHLHMTPAAILCRLLWRVAMLGSRFAVLMLFTRVFRQWILGVLGVHWLGATFWMVSQQTDIIRSTSRWRIFNLVLGAVYVFLFLNVKYGQSRYRMAAFYLVMFVENALLLLASSWLFSMVSWDTVGIPAAVFCSFLIGLIALVLYYRFLHPKSFEIFQSIRHRGIGGACTERGSALSLEEKVSPTFHRHATLSGGGTLMDLPIQWEGWKHHHWLLIRLALKTGDVSRIWSAYGEGGLAGLMGLPEEIHSPAVPHTPMVAPVQQQVLQITKPVPQPTPAPTPAPTPTPQEIQTTEASQPPKPVHSTVVARPKRKDPPTAIQDIRGYPEIIPVQEVIFEESAEDECSLPHSEGKGDEEFQSAAYGSPSLSSPQQVGSLRHIDSNAASLTEVSSSVGSLDIKTPGWSPERRSPLLAGSPEKKSGIPGESSTTLYFSADAQSPSTGSYLGWGSELSPISIYRSPYRIREARFATSTPRLEPRAASPGPAPVVVIPATPGTTPGTSPGGTPGASTPAASTPVGSTPGASTPDAGTPSTPIIPLTPVISHARKQMVQFVDSRERAV</sequence>
<evidence type="ECO:0000256" key="7">
    <source>
        <dbReference type="RuleBase" id="RU910716"/>
    </source>
</evidence>
<evidence type="ECO:0000256" key="3">
    <source>
        <dbReference type="ARBA" id="ARBA00022475"/>
    </source>
</evidence>
<feature type="transmembrane region" description="Helical" evidence="7">
    <location>
        <begin position="314"/>
        <end position="334"/>
    </location>
</feature>
<feature type="region of interest" description="Disordered" evidence="8">
    <location>
        <begin position="572"/>
        <end position="611"/>
    </location>
</feature>
<dbReference type="InterPro" id="IPR050895">
    <property type="entry name" value="XK-related_scramblase"/>
</dbReference>
<feature type="transmembrane region" description="Helical" evidence="7">
    <location>
        <begin position="223"/>
        <end position="241"/>
    </location>
</feature>
<feature type="compositionally biased region" description="Pro residues" evidence="8">
    <location>
        <begin position="457"/>
        <end position="471"/>
    </location>
</feature>
<feature type="region of interest" description="Disordered" evidence="8">
    <location>
        <begin position="456"/>
        <end position="509"/>
    </location>
</feature>
<feature type="transmembrane region" description="Helical" evidence="7">
    <location>
        <begin position="53"/>
        <end position="78"/>
    </location>
</feature>
<feature type="transmembrane region" description="Helical" evidence="7">
    <location>
        <begin position="20"/>
        <end position="47"/>
    </location>
</feature>
<proteinExistence type="inferred from homology"/>
<dbReference type="AlphaFoldDB" id="A0A3S2PFV4"/>
<name>A0A3S2PFV4_ORYJA</name>
<gene>
    <name evidence="9" type="ORF">OJAV_G00024410</name>
</gene>
<dbReference type="GO" id="GO:0005886">
    <property type="term" value="C:plasma membrane"/>
    <property type="evidence" value="ECO:0007669"/>
    <property type="project" value="UniProtKB-SubCell"/>
</dbReference>
<feature type="transmembrane region" description="Helical" evidence="7">
    <location>
        <begin position="283"/>
        <end position="302"/>
    </location>
</feature>
<dbReference type="OrthoDB" id="6348184at2759"/>
<evidence type="ECO:0000256" key="8">
    <source>
        <dbReference type="SAM" id="MobiDB-lite"/>
    </source>
</evidence>
<comment type="subcellular location">
    <subcellularLocation>
        <location evidence="1">Cell membrane</location>
        <topology evidence="1">Multi-pass membrane protein</topology>
    </subcellularLocation>
    <subcellularLocation>
        <location evidence="7">Membrane</location>
        <topology evidence="7">Multi-pass membrane protein</topology>
    </subcellularLocation>
</comment>
<evidence type="ECO:0000256" key="5">
    <source>
        <dbReference type="ARBA" id="ARBA00022989"/>
    </source>
</evidence>
<evidence type="ECO:0000256" key="2">
    <source>
        <dbReference type="ARBA" id="ARBA00008789"/>
    </source>
</evidence>
<keyword evidence="6 7" id="KW-0472">Membrane</keyword>
<keyword evidence="5 7" id="KW-1133">Transmembrane helix</keyword>
<feature type="region of interest" description="Disordered" evidence="8">
    <location>
        <begin position="524"/>
        <end position="559"/>
    </location>
</feature>
<protein>
    <recommendedName>
        <fullName evidence="7">XK-related protein</fullName>
    </recommendedName>
</protein>
<dbReference type="PANTHER" id="PTHR16024">
    <property type="entry name" value="XK-RELATED PROTEIN"/>
    <property type="match status" value="1"/>
</dbReference>
<comment type="similarity">
    <text evidence="2 7">Belongs to the XK family.</text>
</comment>
<feature type="compositionally biased region" description="Low complexity" evidence="8">
    <location>
        <begin position="664"/>
        <end position="685"/>
    </location>
</feature>
<keyword evidence="3" id="KW-1003">Cell membrane</keyword>
<dbReference type="PANTHER" id="PTHR16024:SF15">
    <property type="entry name" value="XK-RELATED PROTEIN 5"/>
    <property type="match status" value="1"/>
</dbReference>
<evidence type="ECO:0000313" key="9">
    <source>
        <dbReference type="EMBL" id="RVE74675.1"/>
    </source>
</evidence>
<feature type="compositionally biased region" description="Low complexity" evidence="8">
    <location>
        <begin position="692"/>
        <end position="702"/>
    </location>
</feature>
<reference evidence="9 10" key="2">
    <citation type="submission" date="2019-01" db="EMBL/GenBank/DDBJ databases">
        <title>A chromosome length genome reference of the Java medaka (oryzias javanicus).</title>
        <authorList>
            <person name="Herpin A."/>
            <person name="Takehana Y."/>
            <person name="Naruse K."/>
            <person name="Ansai S."/>
            <person name="Kawaguchi M."/>
        </authorList>
    </citation>
    <scope>NUCLEOTIDE SEQUENCE [LARGE SCALE GENOMIC DNA]</scope>
    <source>
        <strain evidence="9">RS831</strain>
        <tissue evidence="9">Whole body</tissue>
    </source>
</reference>
<dbReference type="InterPro" id="IPR018629">
    <property type="entry name" value="XK-rel"/>
</dbReference>
<accession>A0A3S2PFV4</accession>